<sequence>MNKLVVLLALILGSFSVSESYEILAPENPSKNKFDIEDFNWLVGSWTGDGFGGISHETWAEPVNGTMMGMYRHINADGELVFYEFLLLDETGLRLKHFHPDLTGWEEKDDMLTFEMISYTTDKIELKGLTFEKKSDTEMTISLKMKRSDGIHTEIFNMKRD</sequence>
<protein>
    <submittedName>
        <fullName evidence="3">DUF6265 family protein</fullName>
    </submittedName>
</protein>
<dbReference type="Proteomes" id="UP001139125">
    <property type="component" value="Unassembled WGS sequence"/>
</dbReference>
<dbReference type="Pfam" id="PF19780">
    <property type="entry name" value="DUF6265"/>
    <property type="match status" value="1"/>
</dbReference>
<feature type="domain" description="DUF6265" evidence="2">
    <location>
        <begin position="40"/>
        <end position="144"/>
    </location>
</feature>
<dbReference type="InterPro" id="IPR046232">
    <property type="entry name" value="DUF6265"/>
</dbReference>
<evidence type="ECO:0000313" key="4">
    <source>
        <dbReference type="Proteomes" id="UP001139125"/>
    </source>
</evidence>
<feature type="signal peptide" evidence="1">
    <location>
        <begin position="1"/>
        <end position="19"/>
    </location>
</feature>
<evidence type="ECO:0000259" key="2">
    <source>
        <dbReference type="Pfam" id="PF19780"/>
    </source>
</evidence>
<organism evidence="3 4">
    <name type="scientific">Gracilimonas sediminicola</name>
    <dbReference type="NCBI Taxonomy" id="2952158"/>
    <lineage>
        <taxon>Bacteria</taxon>
        <taxon>Pseudomonadati</taxon>
        <taxon>Balneolota</taxon>
        <taxon>Balneolia</taxon>
        <taxon>Balneolales</taxon>
        <taxon>Balneolaceae</taxon>
        <taxon>Gracilimonas</taxon>
    </lineage>
</organism>
<dbReference type="RefSeq" id="WP_255133236.1">
    <property type="nucleotide sequence ID" value="NZ_JANDBC010000001.1"/>
</dbReference>
<dbReference type="AlphaFoldDB" id="A0A9X2RFD9"/>
<keyword evidence="1" id="KW-0732">Signal</keyword>
<feature type="chain" id="PRO_5040769155" evidence="1">
    <location>
        <begin position="20"/>
        <end position="161"/>
    </location>
</feature>
<keyword evidence="4" id="KW-1185">Reference proteome</keyword>
<evidence type="ECO:0000313" key="3">
    <source>
        <dbReference type="EMBL" id="MCP9290818.1"/>
    </source>
</evidence>
<dbReference type="EMBL" id="JANDBC010000001">
    <property type="protein sequence ID" value="MCP9290818.1"/>
    <property type="molecule type" value="Genomic_DNA"/>
</dbReference>
<accession>A0A9X2RFD9</accession>
<gene>
    <name evidence="3" type="ORF">NM125_04360</name>
</gene>
<evidence type="ECO:0000256" key="1">
    <source>
        <dbReference type="SAM" id="SignalP"/>
    </source>
</evidence>
<comment type="caution">
    <text evidence="3">The sequence shown here is derived from an EMBL/GenBank/DDBJ whole genome shotgun (WGS) entry which is preliminary data.</text>
</comment>
<name>A0A9X2RFD9_9BACT</name>
<proteinExistence type="predicted"/>
<reference evidence="3" key="1">
    <citation type="submission" date="2022-06" db="EMBL/GenBank/DDBJ databases">
        <title>Gracilimonas sp. CAU 1638 isolated from sea sediment.</title>
        <authorList>
            <person name="Kim W."/>
        </authorList>
    </citation>
    <scope>NUCLEOTIDE SEQUENCE</scope>
    <source>
        <strain evidence="3">CAU 1638</strain>
    </source>
</reference>